<dbReference type="Proteomes" id="UP000176944">
    <property type="component" value="Chromosome"/>
</dbReference>
<organism evidence="1 2">
    <name type="scientific">Moorena producens (strain JHB)</name>
    <dbReference type="NCBI Taxonomy" id="1454205"/>
    <lineage>
        <taxon>Bacteria</taxon>
        <taxon>Bacillati</taxon>
        <taxon>Cyanobacteriota</taxon>
        <taxon>Cyanophyceae</taxon>
        <taxon>Coleofasciculales</taxon>
        <taxon>Coleofasciculaceae</taxon>
        <taxon>Moorena</taxon>
    </lineage>
</organism>
<dbReference type="AlphaFoldDB" id="A0A1D9G6C9"/>
<dbReference type="EMBL" id="CP017708">
    <property type="protein sequence ID" value="AOY83143.1"/>
    <property type="molecule type" value="Genomic_DNA"/>
</dbReference>
<proteinExistence type="predicted"/>
<sequence>MNLGLDNFPGSSDQELIGLGSRAIDSKQVLECIKVRTNKRLNLSHRIKAMLMTEIEARVSGNGSNL</sequence>
<evidence type="ECO:0000313" key="2">
    <source>
        <dbReference type="Proteomes" id="UP000176944"/>
    </source>
</evidence>
<reference evidence="2" key="1">
    <citation type="submission" date="2016-10" db="EMBL/GenBank/DDBJ databases">
        <title>Comparative genomics uncovers the prolific and rare metabolic potential of the cyanobacterial genus Moorea.</title>
        <authorList>
            <person name="Leao T."/>
            <person name="Castelao G."/>
            <person name="Korobeynikov A."/>
            <person name="Monroe E.A."/>
            <person name="Podell S."/>
            <person name="Glukhov E."/>
            <person name="Allen E."/>
            <person name="Gerwick W.H."/>
            <person name="Gerwick L."/>
        </authorList>
    </citation>
    <scope>NUCLEOTIDE SEQUENCE [LARGE SCALE GENOMIC DNA]</scope>
    <source>
        <strain evidence="2">JHB</strain>
    </source>
</reference>
<name>A0A1D9G6C9_MOOP1</name>
<gene>
    <name evidence="1" type="ORF">BJP36_27700</name>
</gene>
<evidence type="ECO:0000313" key="1">
    <source>
        <dbReference type="EMBL" id="AOY83143.1"/>
    </source>
</evidence>
<accession>A0A1D9G6C9</accession>
<protein>
    <submittedName>
        <fullName evidence="1">Uncharacterized protein</fullName>
    </submittedName>
</protein>